<organism evidence="4 5">
    <name type="scientific">Gloeophyllum trabeum (strain ATCC 11539 / FP-39264 / Madison 617)</name>
    <name type="common">Brown rot fungus</name>
    <dbReference type="NCBI Taxonomy" id="670483"/>
    <lineage>
        <taxon>Eukaryota</taxon>
        <taxon>Fungi</taxon>
        <taxon>Dikarya</taxon>
        <taxon>Basidiomycota</taxon>
        <taxon>Agaricomycotina</taxon>
        <taxon>Agaricomycetes</taxon>
        <taxon>Gloeophyllales</taxon>
        <taxon>Gloeophyllaceae</taxon>
        <taxon>Gloeophyllum</taxon>
    </lineage>
</organism>
<dbReference type="OMA" id="NNSKEWH"/>
<dbReference type="Proteomes" id="UP000030669">
    <property type="component" value="Unassembled WGS sequence"/>
</dbReference>
<proteinExistence type="inferred from homology"/>
<name>S7Q4V2_GLOTA</name>
<comment type="pathway">
    <text evidence="1">Mycotoxin biosynthesis.</text>
</comment>
<keyword evidence="2" id="KW-0560">Oxidoreductase</keyword>
<dbReference type="OrthoDB" id="3687641at2759"/>
<gene>
    <name evidence="4" type="ORF">GLOTRDRAFT_41860</name>
</gene>
<evidence type="ECO:0000256" key="3">
    <source>
        <dbReference type="ARBA" id="ARBA00035112"/>
    </source>
</evidence>
<evidence type="ECO:0000256" key="2">
    <source>
        <dbReference type="ARBA" id="ARBA00023002"/>
    </source>
</evidence>
<accession>S7Q4V2</accession>
<reference evidence="4 5" key="1">
    <citation type="journal article" date="2012" name="Science">
        <title>The Paleozoic origin of enzymatic lignin decomposition reconstructed from 31 fungal genomes.</title>
        <authorList>
            <person name="Floudas D."/>
            <person name="Binder M."/>
            <person name="Riley R."/>
            <person name="Barry K."/>
            <person name="Blanchette R.A."/>
            <person name="Henrissat B."/>
            <person name="Martinez A.T."/>
            <person name="Otillar R."/>
            <person name="Spatafora J.W."/>
            <person name="Yadav J.S."/>
            <person name="Aerts A."/>
            <person name="Benoit I."/>
            <person name="Boyd A."/>
            <person name="Carlson A."/>
            <person name="Copeland A."/>
            <person name="Coutinho P.M."/>
            <person name="de Vries R.P."/>
            <person name="Ferreira P."/>
            <person name="Findley K."/>
            <person name="Foster B."/>
            <person name="Gaskell J."/>
            <person name="Glotzer D."/>
            <person name="Gorecki P."/>
            <person name="Heitman J."/>
            <person name="Hesse C."/>
            <person name="Hori C."/>
            <person name="Igarashi K."/>
            <person name="Jurgens J.A."/>
            <person name="Kallen N."/>
            <person name="Kersten P."/>
            <person name="Kohler A."/>
            <person name="Kuees U."/>
            <person name="Kumar T.K.A."/>
            <person name="Kuo A."/>
            <person name="LaButti K."/>
            <person name="Larrondo L.F."/>
            <person name="Lindquist E."/>
            <person name="Ling A."/>
            <person name="Lombard V."/>
            <person name="Lucas S."/>
            <person name="Lundell T."/>
            <person name="Martin R."/>
            <person name="McLaughlin D.J."/>
            <person name="Morgenstern I."/>
            <person name="Morin E."/>
            <person name="Murat C."/>
            <person name="Nagy L.G."/>
            <person name="Nolan M."/>
            <person name="Ohm R.A."/>
            <person name="Patyshakuliyeva A."/>
            <person name="Rokas A."/>
            <person name="Ruiz-Duenas F.J."/>
            <person name="Sabat G."/>
            <person name="Salamov A."/>
            <person name="Samejima M."/>
            <person name="Schmutz J."/>
            <person name="Slot J.C."/>
            <person name="St John F."/>
            <person name="Stenlid J."/>
            <person name="Sun H."/>
            <person name="Sun S."/>
            <person name="Syed K."/>
            <person name="Tsang A."/>
            <person name="Wiebenga A."/>
            <person name="Young D."/>
            <person name="Pisabarro A."/>
            <person name="Eastwood D.C."/>
            <person name="Martin F."/>
            <person name="Cullen D."/>
            <person name="Grigoriev I.V."/>
            <person name="Hibbett D.S."/>
        </authorList>
    </citation>
    <scope>NUCLEOTIDE SEQUENCE [LARGE SCALE GENOMIC DNA]</scope>
    <source>
        <strain evidence="4 5">ATCC 11539</strain>
    </source>
</reference>
<dbReference type="eggNOG" id="ENOG502SNCH">
    <property type="taxonomic scope" value="Eukaryota"/>
</dbReference>
<dbReference type="InterPro" id="IPR021765">
    <property type="entry name" value="UstYa-like"/>
</dbReference>
<feature type="non-terminal residue" evidence="4">
    <location>
        <position position="1"/>
    </location>
</feature>
<evidence type="ECO:0000313" key="5">
    <source>
        <dbReference type="Proteomes" id="UP000030669"/>
    </source>
</evidence>
<sequence length="169" mass="19121">DFPESFPIGALPQASIFVANTVHYQINTTDAPDEWASLFPRGGGYVHLGEEQRPFLLSMYHQLYCLRHLKDTIATPSEQKTGSQLGRAQHCLNYIRQAILCEPSLRLEPESERIRDAGLPAGIDGLELVHSQCRDWTVAFKAVEENRARSRQGTKRDVVRGVVKKELYE</sequence>
<evidence type="ECO:0000256" key="1">
    <source>
        <dbReference type="ARBA" id="ARBA00004685"/>
    </source>
</evidence>
<dbReference type="RefSeq" id="XP_007866097.1">
    <property type="nucleotide sequence ID" value="XM_007867906.1"/>
</dbReference>
<dbReference type="AlphaFoldDB" id="S7Q4V2"/>
<dbReference type="GeneID" id="19306084"/>
<dbReference type="Pfam" id="PF11807">
    <property type="entry name" value="UstYa"/>
    <property type="match status" value="1"/>
</dbReference>
<protein>
    <submittedName>
        <fullName evidence="4">Uncharacterized protein</fullName>
    </submittedName>
</protein>
<dbReference type="HOGENOM" id="CLU_042941_8_3_1"/>
<dbReference type="KEGG" id="gtr:GLOTRDRAFT_41860"/>
<evidence type="ECO:0000313" key="4">
    <source>
        <dbReference type="EMBL" id="EPQ55046.1"/>
    </source>
</evidence>
<dbReference type="GO" id="GO:0016491">
    <property type="term" value="F:oxidoreductase activity"/>
    <property type="evidence" value="ECO:0007669"/>
    <property type="project" value="UniProtKB-KW"/>
</dbReference>
<dbReference type="GO" id="GO:0043386">
    <property type="term" value="P:mycotoxin biosynthetic process"/>
    <property type="evidence" value="ECO:0007669"/>
    <property type="project" value="InterPro"/>
</dbReference>
<keyword evidence="5" id="KW-1185">Reference proteome</keyword>
<dbReference type="EMBL" id="KB469302">
    <property type="protein sequence ID" value="EPQ55046.1"/>
    <property type="molecule type" value="Genomic_DNA"/>
</dbReference>
<dbReference type="PANTHER" id="PTHR33365">
    <property type="entry name" value="YALI0B05434P"/>
    <property type="match status" value="1"/>
</dbReference>
<dbReference type="PANTHER" id="PTHR33365:SF11">
    <property type="entry name" value="TAT PATHWAY SIGNAL SEQUENCE"/>
    <property type="match status" value="1"/>
</dbReference>
<comment type="similarity">
    <text evidence="3">Belongs to the ustYa family.</text>
</comment>